<dbReference type="InterPro" id="IPR024041">
    <property type="entry name" value="NH4_transpt_AmtB-like_dom"/>
</dbReference>
<gene>
    <name evidence="10" type="ORF">MBJ925_LOCUS13514</name>
</gene>
<evidence type="ECO:0000313" key="11">
    <source>
        <dbReference type="Proteomes" id="UP000663824"/>
    </source>
</evidence>
<dbReference type="AlphaFoldDB" id="A0A816PVS9"/>
<evidence type="ECO:0000256" key="1">
    <source>
        <dbReference type="ARBA" id="ARBA00004141"/>
    </source>
</evidence>
<comment type="subcellular location">
    <subcellularLocation>
        <location evidence="1">Membrane</location>
        <topology evidence="1">Multi-pass membrane protein</topology>
    </subcellularLocation>
</comment>
<evidence type="ECO:0000256" key="8">
    <source>
        <dbReference type="SAM" id="Phobius"/>
    </source>
</evidence>
<dbReference type="InterPro" id="IPR029020">
    <property type="entry name" value="Ammonium/urea_transptr"/>
</dbReference>
<feature type="domain" description="Ammonium transporter AmtB-like" evidence="9">
    <location>
        <begin position="158"/>
        <end position="246"/>
    </location>
</feature>
<dbReference type="PANTHER" id="PTHR11730:SF6">
    <property type="entry name" value="AMMONIUM TRANSPORTER"/>
    <property type="match status" value="1"/>
</dbReference>
<evidence type="ECO:0000256" key="4">
    <source>
        <dbReference type="ARBA" id="ARBA00022692"/>
    </source>
</evidence>
<proteinExistence type="inferred from homology"/>
<organism evidence="10 11">
    <name type="scientific">Rotaria magnacalcarata</name>
    <dbReference type="NCBI Taxonomy" id="392030"/>
    <lineage>
        <taxon>Eukaryota</taxon>
        <taxon>Metazoa</taxon>
        <taxon>Spiralia</taxon>
        <taxon>Gnathifera</taxon>
        <taxon>Rotifera</taxon>
        <taxon>Eurotatoria</taxon>
        <taxon>Bdelloidea</taxon>
        <taxon>Philodinida</taxon>
        <taxon>Philodinidae</taxon>
        <taxon>Rotaria</taxon>
    </lineage>
</organism>
<evidence type="ECO:0000256" key="3">
    <source>
        <dbReference type="ARBA" id="ARBA00022448"/>
    </source>
</evidence>
<dbReference type="GO" id="GO:0008519">
    <property type="term" value="F:ammonium channel activity"/>
    <property type="evidence" value="ECO:0007669"/>
    <property type="project" value="InterPro"/>
</dbReference>
<protein>
    <recommendedName>
        <fullName evidence="9">Ammonium transporter AmtB-like domain-containing protein</fullName>
    </recommendedName>
</protein>
<feature type="transmembrane region" description="Helical" evidence="8">
    <location>
        <begin position="168"/>
        <end position="189"/>
    </location>
</feature>
<feature type="domain" description="Ammonium transporter AmtB-like" evidence="9">
    <location>
        <begin position="17"/>
        <end position="155"/>
    </location>
</feature>
<comment type="similarity">
    <text evidence="2">Belongs to the ammonia transporter channel (TC 1.A.11.2) family.</text>
</comment>
<accession>A0A816PVS9</accession>
<evidence type="ECO:0000259" key="9">
    <source>
        <dbReference type="Pfam" id="PF00909"/>
    </source>
</evidence>
<dbReference type="GO" id="GO:0097272">
    <property type="term" value="P:ammonium homeostasis"/>
    <property type="evidence" value="ECO:0007669"/>
    <property type="project" value="TreeGrafter"/>
</dbReference>
<dbReference type="EMBL" id="CAJNRE010006201">
    <property type="protein sequence ID" value="CAF2053199.1"/>
    <property type="molecule type" value="Genomic_DNA"/>
</dbReference>
<feature type="transmembrane region" description="Helical" evidence="8">
    <location>
        <begin position="55"/>
        <end position="80"/>
    </location>
</feature>
<name>A0A816PVS9_9BILA</name>
<evidence type="ECO:0000256" key="2">
    <source>
        <dbReference type="ARBA" id="ARBA00005887"/>
    </source>
</evidence>
<evidence type="ECO:0000256" key="6">
    <source>
        <dbReference type="ARBA" id="ARBA00023136"/>
    </source>
</evidence>
<dbReference type="Proteomes" id="UP000663824">
    <property type="component" value="Unassembled WGS sequence"/>
</dbReference>
<evidence type="ECO:0000256" key="7">
    <source>
        <dbReference type="ARBA" id="ARBA00023177"/>
    </source>
</evidence>
<feature type="transmembrane region" description="Helical" evidence="8">
    <location>
        <begin position="12"/>
        <end position="35"/>
    </location>
</feature>
<keyword evidence="7" id="KW-0924">Ammonia transport</keyword>
<dbReference type="GO" id="GO:0005886">
    <property type="term" value="C:plasma membrane"/>
    <property type="evidence" value="ECO:0007669"/>
    <property type="project" value="TreeGrafter"/>
</dbReference>
<dbReference type="Pfam" id="PF00909">
    <property type="entry name" value="Ammonium_transp"/>
    <property type="match status" value="2"/>
</dbReference>
<feature type="transmembrane region" description="Helical" evidence="8">
    <location>
        <begin position="144"/>
        <end position="161"/>
    </location>
</feature>
<dbReference type="SUPFAM" id="SSF111352">
    <property type="entry name" value="Ammonium transporter"/>
    <property type="match status" value="2"/>
</dbReference>
<evidence type="ECO:0000256" key="5">
    <source>
        <dbReference type="ARBA" id="ARBA00022989"/>
    </source>
</evidence>
<feature type="transmembrane region" description="Helical" evidence="8">
    <location>
        <begin position="204"/>
        <end position="225"/>
    </location>
</feature>
<evidence type="ECO:0000313" key="10">
    <source>
        <dbReference type="EMBL" id="CAF2053199.1"/>
    </source>
</evidence>
<dbReference type="Gene3D" id="1.10.3430.10">
    <property type="entry name" value="Ammonium transporter AmtB like domains"/>
    <property type="match status" value="2"/>
</dbReference>
<keyword evidence="3" id="KW-0813">Transport</keyword>
<reference evidence="10" key="1">
    <citation type="submission" date="2021-02" db="EMBL/GenBank/DDBJ databases">
        <authorList>
            <person name="Nowell W R."/>
        </authorList>
    </citation>
    <scope>NUCLEOTIDE SEQUENCE</scope>
</reference>
<comment type="caution">
    <text evidence="10">The sequence shown here is derived from an EMBL/GenBank/DDBJ whole genome shotgun (WGS) entry which is preliminary data.</text>
</comment>
<keyword evidence="4 8" id="KW-0812">Transmembrane</keyword>
<dbReference type="PANTHER" id="PTHR11730">
    <property type="entry name" value="AMMONIUM TRANSPORTER"/>
    <property type="match status" value="1"/>
</dbReference>
<feature type="transmembrane region" description="Helical" evidence="8">
    <location>
        <begin position="120"/>
        <end position="138"/>
    </location>
</feature>
<keyword evidence="6 8" id="KW-0472">Membrane</keyword>
<keyword evidence="5 8" id="KW-1133">Transmembrane helix</keyword>
<sequence length="255" mass="28196">MVAATNEQLQQAIESFFLLFNGVVVFLMSCGYTLIESGGVRSQNAGHSLFKTLLIFISSILAYWITGYAFAFGGNANVILGTRFWASERFGAKDVYPGVENFTNSNNFYNLNNQDPYIHFFYHYTLTFLVTNIAASAFAERCRVPVYVLFSVLMSAASAFAERCRVPVYVLFSVLMSGFVYPFLAHWMWGANGWLGDVVGARDYGGSAIIFLTAGVAALIGTVFLGPRFGRFEPRTLPLFGHSIPVISGKKTTKH</sequence>